<evidence type="ECO:0000259" key="1">
    <source>
        <dbReference type="Pfam" id="PF01863"/>
    </source>
</evidence>
<dbReference type="Proteomes" id="UP000050430">
    <property type="component" value="Unassembled WGS sequence"/>
</dbReference>
<dbReference type="InterPro" id="IPR053136">
    <property type="entry name" value="UTP_pyrophosphatase-like"/>
</dbReference>
<evidence type="ECO:0000313" key="3">
    <source>
        <dbReference type="Proteomes" id="UP000050430"/>
    </source>
</evidence>
<protein>
    <recommendedName>
        <fullName evidence="1">YgjP-like metallopeptidase domain-containing protein</fullName>
    </recommendedName>
</protein>
<dbReference type="PANTHER" id="PTHR30399:SF1">
    <property type="entry name" value="UTP PYROPHOSPHATASE"/>
    <property type="match status" value="1"/>
</dbReference>
<dbReference type="Gene3D" id="3.30.2010.10">
    <property type="entry name" value="Metalloproteases ('zincins'), catalytic domain"/>
    <property type="match status" value="1"/>
</dbReference>
<comment type="caution">
    <text evidence="2">The sequence shown here is derived from an EMBL/GenBank/DDBJ whole genome shotgun (WGS) entry which is preliminary data.</text>
</comment>
<name>A0A0P6X975_9CHLR</name>
<evidence type="ECO:0000313" key="2">
    <source>
        <dbReference type="EMBL" id="KPL71732.1"/>
    </source>
</evidence>
<keyword evidence="3" id="KW-1185">Reference proteome</keyword>
<sequence length="243" mass="28350">MSKESKPSKSILLGTNYVPYNVRFSSRAQRWRLSVTADYVEVVLPEGSRLRPEKLLREYASWILEKQAALQKRKKRQSKKALPEGQILLQGKPMLLEIKPASLTERQQVIHYPGRIKVVSGKYAPEVILRKWLAREAETAIFHQVQIRAKQMGVHPSRLTIRNQRTRWGSCSTRGTLSFNWRLIMAPPEVLDYVVVHELAHMKEQNHSKAFWSIVAHYCPEYLIHRNWLKQNQAAMWPGLFED</sequence>
<proteinExistence type="predicted"/>
<dbReference type="OrthoDB" id="9811177at2"/>
<reference evidence="2 3" key="1">
    <citation type="submission" date="2015-07" db="EMBL/GenBank/DDBJ databases">
        <title>Genome sequence of Leptolinea tardivitalis DSM 16556.</title>
        <authorList>
            <person name="Hemp J."/>
            <person name="Ward L.M."/>
            <person name="Pace L.A."/>
            <person name="Fischer W.W."/>
        </authorList>
    </citation>
    <scope>NUCLEOTIDE SEQUENCE [LARGE SCALE GENOMIC DNA]</scope>
    <source>
        <strain evidence="2 3">YMTK-2</strain>
    </source>
</reference>
<accession>A0A0P6X975</accession>
<dbReference type="Pfam" id="PF01863">
    <property type="entry name" value="YgjP-like"/>
    <property type="match status" value="1"/>
</dbReference>
<organism evidence="2 3">
    <name type="scientific">Leptolinea tardivitalis</name>
    <dbReference type="NCBI Taxonomy" id="229920"/>
    <lineage>
        <taxon>Bacteria</taxon>
        <taxon>Bacillati</taxon>
        <taxon>Chloroflexota</taxon>
        <taxon>Anaerolineae</taxon>
        <taxon>Anaerolineales</taxon>
        <taxon>Anaerolineaceae</taxon>
        <taxon>Leptolinea</taxon>
    </lineage>
</organism>
<feature type="domain" description="YgjP-like metallopeptidase" evidence="1">
    <location>
        <begin position="30"/>
        <end position="232"/>
    </location>
</feature>
<dbReference type="AlphaFoldDB" id="A0A0P6X975"/>
<dbReference type="CDD" id="cd07344">
    <property type="entry name" value="M48_yhfN_like"/>
    <property type="match status" value="1"/>
</dbReference>
<dbReference type="InterPro" id="IPR002725">
    <property type="entry name" value="YgjP-like_metallopeptidase"/>
</dbReference>
<dbReference type="EMBL" id="LGCK01000010">
    <property type="protein sequence ID" value="KPL71732.1"/>
    <property type="molecule type" value="Genomic_DNA"/>
</dbReference>
<dbReference type="RefSeq" id="WP_062420333.1">
    <property type="nucleotide sequence ID" value="NZ_BBYA01000001.1"/>
</dbReference>
<gene>
    <name evidence="2" type="ORF">ADM99_09770</name>
</gene>
<dbReference type="PATRIC" id="fig|229920.5.peg.1864"/>
<dbReference type="PANTHER" id="PTHR30399">
    <property type="entry name" value="UNCHARACTERIZED PROTEIN YGJP"/>
    <property type="match status" value="1"/>
</dbReference>